<dbReference type="Pfam" id="PF18291">
    <property type="entry name" value="HU-HIG"/>
    <property type="match status" value="1"/>
</dbReference>
<protein>
    <submittedName>
        <fullName evidence="3">DNA-binding protein</fullName>
    </submittedName>
</protein>
<sequence length="130" mass="14772">MALQYRVTKRTNSIQNKKEQFIMQAIHTGIVDADTMSRAISNECTLHEADIKAVLVALGKKLDFYLSDGKVVDLEFIGKFKIGFQCKAVDEAETLSPTKHIKKFHINYQPSKKLKQALRVGYKVRKEKAS</sequence>
<keyword evidence="4" id="KW-1185">Reference proteome</keyword>
<dbReference type="GO" id="GO:0003677">
    <property type="term" value="F:DNA binding"/>
    <property type="evidence" value="ECO:0007669"/>
    <property type="project" value="UniProtKB-KW"/>
</dbReference>
<dbReference type="AlphaFoldDB" id="A0A2S7WEI9"/>
<feature type="domain" description="HU" evidence="2">
    <location>
        <begin position="1"/>
        <end position="119"/>
    </location>
</feature>
<gene>
    <name evidence="3" type="ORF">BTO13_12700</name>
</gene>
<dbReference type="OrthoDB" id="9809801at2"/>
<dbReference type="InterPro" id="IPR005902">
    <property type="entry name" value="HU_DNA-bd_put"/>
</dbReference>
<evidence type="ECO:0000256" key="1">
    <source>
        <dbReference type="ARBA" id="ARBA00023125"/>
    </source>
</evidence>
<proteinExistence type="predicted"/>
<reference evidence="3 4" key="1">
    <citation type="submission" date="2016-12" db="EMBL/GenBank/DDBJ databases">
        <title>Trade-off between light-utilization and light-protection in marine flavobacteria.</title>
        <authorList>
            <person name="Kumagai Y."/>
            <person name="Yoshizawa S."/>
            <person name="Kogure K."/>
            <person name="Iwasaki W."/>
        </authorList>
    </citation>
    <scope>NUCLEOTIDE SEQUENCE [LARGE SCALE GENOMIC DNA]</scope>
    <source>
        <strain evidence="3 4">KCTC 22729</strain>
    </source>
</reference>
<dbReference type="NCBIfam" id="TIGR01201">
    <property type="entry name" value="HU_rel"/>
    <property type="match status" value="1"/>
</dbReference>
<name>A0A2S7WEI9_9FLAO</name>
<evidence type="ECO:0000313" key="4">
    <source>
        <dbReference type="Proteomes" id="UP000237608"/>
    </source>
</evidence>
<evidence type="ECO:0000259" key="2">
    <source>
        <dbReference type="Pfam" id="PF18291"/>
    </source>
</evidence>
<keyword evidence="1 3" id="KW-0238">DNA-binding</keyword>
<dbReference type="EMBL" id="MSCL01000001">
    <property type="protein sequence ID" value="PQJ76030.1"/>
    <property type="molecule type" value="Genomic_DNA"/>
</dbReference>
<organism evidence="3 4">
    <name type="scientific">Polaribacter gangjinensis</name>
    <dbReference type="NCBI Taxonomy" id="574710"/>
    <lineage>
        <taxon>Bacteria</taxon>
        <taxon>Pseudomonadati</taxon>
        <taxon>Bacteroidota</taxon>
        <taxon>Flavobacteriia</taxon>
        <taxon>Flavobacteriales</taxon>
        <taxon>Flavobacteriaceae</taxon>
    </lineage>
</organism>
<accession>A0A2S7WEI9</accession>
<dbReference type="InterPro" id="IPR041607">
    <property type="entry name" value="HU-HIG"/>
</dbReference>
<dbReference type="SUPFAM" id="SSF47729">
    <property type="entry name" value="IHF-like DNA-binding proteins"/>
    <property type="match status" value="1"/>
</dbReference>
<dbReference type="Proteomes" id="UP000237608">
    <property type="component" value="Unassembled WGS sequence"/>
</dbReference>
<comment type="caution">
    <text evidence="3">The sequence shown here is derived from an EMBL/GenBank/DDBJ whole genome shotgun (WGS) entry which is preliminary data.</text>
</comment>
<evidence type="ECO:0000313" key="3">
    <source>
        <dbReference type="EMBL" id="PQJ76030.1"/>
    </source>
</evidence>
<dbReference type="InterPro" id="IPR010992">
    <property type="entry name" value="IHF-like_DNA-bd_dom_sf"/>
</dbReference>